<dbReference type="InterPro" id="IPR043647">
    <property type="entry name" value="Noda_Vmethyltr_dom"/>
</dbReference>
<evidence type="ECO:0000256" key="9">
    <source>
        <dbReference type="ARBA" id="ARBA00022807"/>
    </source>
</evidence>
<dbReference type="InterPro" id="IPR043504">
    <property type="entry name" value="Peptidase_S1_PA_chymotrypsin"/>
</dbReference>
<feature type="compositionally biased region" description="Basic residues" evidence="13">
    <location>
        <begin position="2648"/>
        <end position="2659"/>
    </location>
</feature>
<dbReference type="PROSITE" id="PS51874">
    <property type="entry name" value="PCV_3C_PRO"/>
    <property type="match status" value="1"/>
</dbReference>
<dbReference type="Pfam" id="PF19222">
    <property type="entry name" value="Noda_Vmethyltr"/>
    <property type="match status" value="1"/>
</dbReference>
<evidence type="ECO:0000256" key="4">
    <source>
        <dbReference type="ARBA" id="ARBA00022670"/>
    </source>
</evidence>
<accession>A0A6M3YRM5</accession>
<protein>
    <recommendedName>
        <fullName evidence="2">RNA-directed RNA polymerase</fullName>
    </recommendedName>
    <alternativeName>
        <fullName evidence="12">RNA replicase</fullName>
    </alternativeName>
</protein>
<evidence type="ECO:0000256" key="3">
    <source>
        <dbReference type="ARBA" id="ARBA00022484"/>
    </source>
</evidence>
<evidence type="ECO:0000256" key="7">
    <source>
        <dbReference type="ARBA" id="ARBA00022741"/>
    </source>
</evidence>
<evidence type="ECO:0000256" key="5">
    <source>
        <dbReference type="ARBA" id="ARBA00022679"/>
    </source>
</evidence>
<dbReference type="InterPro" id="IPR009003">
    <property type="entry name" value="Peptidase_S1_PA"/>
</dbReference>
<dbReference type="EMBL" id="MN918672">
    <property type="protein sequence ID" value="QJI53534.1"/>
    <property type="molecule type" value="Genomic_RNA"/>
</dbReference>
<feature type="domain" description="RdRp catalytic" evidence="14">
    <location>
        <begin position="2223"/>
        <end position="2345"/>
    </location>
</feature>
<keyword evidence="9" id="KW-0788">Thiol protease</keyword>
<keyword evidence="8" id="KW-0378">Hydrolase</keyword>
<keyword evidence="7" id="KW-0547">Nucleotide-binding</keyword>
<dbReference type="GO" id="GO:0003968">
    <property type="term" value="F:RNA-directed RNA polymerase activity"/>
    <property type="evidence" value="ECO:0007669"/>
    <property type="project" value="UniProtKB-KW"/>
</dbReference>
<keyword evidence="10" id="KW-0067">ATP-binding</keyword>
<dbReference type="InterPro" id="IPR014759">
    <property type="entry name" value="Helicase_SF3_ssRNA_vir"/>
</dbReference>
<dbReference type="GO" id="GO:0039694">
    <property type="term" value="P:viral RNA genome replication"/>
    <property type="evidence" value="ECO:0007669"/>
    <property type="project" value="InterPro"/>
</dbReference>
<dbReference type="PROSITE" id="PS51218">
    <property type="entry name" value="SF3_HELICASE_2"/>
    <property type="match status" value="1"/>
</dbReference>
<dbReference type="GO" id="GO:0006508">
    <property type="term" value="P:proteolysis"/>
    <property type="evidence" value="ECO:0007669"/>
    <property type="project" value="UniProtKB-KW"/>
</dbReference>
<feature type="compositionally biased region" description="Polar residues" evidence="13">
    <location>
        <begin position="2601"/>
        <end position="2616"/>
    </location>
</feature>
<feature type="compositionally biased region" description="Polar residues" evidence="13">
    <location>
        <begin position="2528"/>
        <end position="2567"/>
    </location>
</feature>
<feature type="domain" description="Peptidase C3" evidence="16">
    <location>
        <begin position="1188"/>
        <end position="1417"/>
    </location>
</feature>
<dbReference type="GO" id="GO:0003724">
    <property type="term" value="F:RNA helicase activity"/>
    <property type="evidence" value="ECO:0007669"/>
    <property type="project" value="InterPro"/>
</dbReference>
<evidence type="ECO:0000313" key="17">
    <source>
        <dbReference type="EMBL" id="QJI53534.1"/>
    </source>
</evidence>
<evidence type="ECO:0000256" key="8">
    <source>
        <dbReference type="ARBA" id="ARBA00022801"/>
    </source>
</evidence>
<name>A0A6M3YRM5_9VIRU</name>
<dbReference type="InterPro" id="IPR044067">
    <property type="entry name" value="PCV_3C_PRO"/>
</dbReference>
<proteinExistence type="inferred from homology"/>
<evidence type="ECO:0000259" key="16">
    <source>
        <dbReference type="PROSITE" id="PS51874"/>
    </source>
</evidence>
<dbReference type="GO" id="GO:0004197">
    <property type="term" value="F:cysteine-type endopeptidase activity"/>
    <property type="evidence" value="ECO:0007669"/>
    <property type="project" value="InterPro"/>
</dbReference>
<organism evidence="17">
    <name type="scientific">Picornavirales sp</name>
    <dbReference type="NCBI Taxonomy" id="1955153"/>
    <lineage>
        <taxon>Viruses</taxon>
        <taxon>Riboviria</taxon>
        <taxon>Orthornavirae</taxon>
        <taxon>Pisuviricota</taxon>
        <taxon>Pisoniviricetes</taxon>
        <taxon>Picornavirales</taxon>
    </lineage>
</organism>
<evidence type="ECO:0000259" key="15">
    <source>
        <dbReference type="PROSITE" id="PS51218"/>
    </source>
</evidence>
<dbReference type="Gene3D" id="2.40.10.10">
    <property type="entry name" value="Trypsin-like serine proteases"/>
    <property type="match status" value="1"/>
</dbReference>
<feature type="compositionally biased region" description="Low complexity" evidence="13">
    <location>
        <begin position="2628"/>
        <end position="2641"/>
    </location>
</feature>
<evidence type="ECO:0000256" key="10">
    <source>
        <dbReference type="ARBA" id="ARBA00022840"/>
    </source>
</evidence>
<dbReference type="Pfam" id="PF00680">
    <property type="entry name" value="RdRP_1"/>
    <property type="match status" value="1"/>
</dbReference>
<keyword evidence="3" id="KW-0696">RNA-directed RNA polymerase</keyword>
<dbReference type="GO" id="GO:0006351">
    <property type="term" value="P:DNA-templated transcription"/>
    <property type="evidence" value="ECO:0007669"/>
    <property type="project" value="InterPro"/>
</dbReference>
<feature type="region of interest" description="Disordered" evidence="13">
    <location>
        <begin position="2519"/>
        <end position="2671"/>
    </location>
</feature>
<dbReference type="SUPFAM" id="SSF56672">
    <property type="entry name" value="DNA/RNA polymerases"/>
    <property type="match status" value="2"/>
</dbReference>
<feature type="domain" description="SF3 helicase" evidence="15">
    <location>
        <begin position="530"/>
        <end position="704"/>
    </location>
</feature>
<evidence type="ECO:0000256" key="1">
    <source>
        <dbReference type="ARBA" id="ARBA00007751"/>
    </source>
</evidence>
<sequence length="2671" mass="301523">MASNTFLQQTQQRALSMCGEPRRVILPSRNSFAQFCQKVQKNARFGDAVHLFSSCGLDLSWNDFKDLKFNYCSKIFYHYINVHFEIPLGDIIELHNYMQQNMFIKYKGQRTLIPLNCVFPLLKSKLNSLYMKNHSEPLDFLKENLGKLFAGLKGLGIQDYAIFLYVIFVDHDLVSINDFKYSSEINSKICLTQLADYIGWFYNHPDPDNLDYTSRYIAEIFASFICCNLHFTNPLAISESEFFSDMLDYFTAIAVFRPRMYNDVEGKVYNEYTNTAQLKVDTTVNIDKNFSDVLSQVTLTFQDVIKSLDAAAASAVSSLRQKFSTFLTICYNLFRYATGALQAQDAFVNIIGLLLSSSIPDNLINDLHRIYKAVMTDKPAQSACSVESFCKLFAISAFVLFVRHIPDDKAVNAFISKLDRVPKAINGLEMMWSKFDVITSTIWPWIETTILQKENKFPTNILLDEVIDWSSELEELMEICNRHDIKKDIATLNRASRMYSRGIRLMKHCSAIKLNRANTDLIARLLPAAKLLADDCMKSGAQKSKLRQEPTIVWFCGGSGAGKTGLSYPFIMDMMRTFGPVPKTWQQDIYARFPETEYWDGYVDQEYILFDDAFQIKDSQLKPNPELFELVRLGNSFPYMLHMAAIEEKNNTFASPKLILLTSNLQEIRVESLNCSQAVTRRINFAFRVTTHPDYALKYTDKSGNECVRLNAAKARMESGKVLNFDVYEFELFDAESTKTIKSGLTYNEVVALVQQHMKSSFEFHQDVTDFLDEYRSQDIGTLVDLTESKDIENTEGADTETVAHISEESHPLTTRIAVNTAAYGFANSTIPWAFRTVGRSLYDTYHNIRHVYRREAYIIDSIWDIDNYGTREKLYMYYSLQSRKIRNALEQERLSMKQVLNKTLGASWIIFKACCAASVVAFSAYMCFKSVKQLKNELIIPKHIRDEKELFKYAEKANACISKNCAECSMCRYNKNESLCVKWYTQCTCCAINMENTNKFNQMYANSLHNHKPTKKFDKISPQVLLEMVEQIINCDCEDCNVCCDKELQHKFVNVASCYGVSCICVLSRLNQNFALCELLSLIKFCGDQNKGIIKNKVLLNMYNNMSSDIKYFDNSEEGMKLNNQLLEYQSNLYSQNVKVSQKAMNVKYQSIYDNKLGQRAQKAATVRYQGSEEIVQNLLPTFQRKAPEDDLSSDTITNCVVLPNTLYMIGHKLNQDGKEVERPFGNILFVSGRIALMPYHYYVVFHDNDFTDVSLYSYTRMTQKIPISALTKTFRYEGKDAILVEFPPIVNDYKNIVKHFIDVDDYPRVANCPATLARLSYNDHRVVPDRYSCSSISVSEVDSVNAVTIPGVKQENSIIRTRHYYGYKMPTRAGDCGAGLIVFNSAVQGKILGIHNSGSPGLTHGNAVALNRQLIEKGLKEFSSFSQYAYDSIPLTKDLDALADAGSFLIHDFHEKELISAAVATNLAPSPCHGELITSPNMPGKLRPFKNSKGLDIDPMALQRKKYGVPRPYLEQDLVDSIAESMKSLYYKEGYGDPDYYKRPLSTEQAIIGIDGDPYVNAINRSTAPGYPYTFHKKGLAGKKLWFGSDQEYDLSRPECIALMQDVENLKLMILDNKRPEVVWIDTLKDAKIPKEKVDIGKTRLFTAAPLHYVIAMREMCLPFVAHCAKNRISNSIAVGTNPSSPEWSLIAQRLMEKGDKVIAGDYSNFDGTLPCQLVLAGTEIITDWYIHHWDEVISHGGNIICGRELEQDEFREYCMKLYYECVHHLHIMNSRKWTIEKGFTPYSVSMSARDKHSGCRYFFFPKDLDKEYRDDRITSEMVLLMIDVDYYVDINKYLTYGNPILIYTFAPTTAGGKVTDGSFSITNDRVTYHVSGGATYEHQIWDYCGDTVSVLDKSKNLLVYDIEQHICSVDPNRRVIGFYPKAIVPYPYYNHMDIALGVQRRKFTNDGVNVVNDLTSRTLSVAMQGSSDSVTIDSSLYTALSIRQSESKKPLISDVERLLKAGGIENAAVQAPILFRLLSRMPPDVTPATTVIPCVQHFQSPGPLATEDGIPAGRAVGPSLVTNPAMFPAKSYNNDVACVQGRIVNVRNNKKPPPKYDALAAEFVNLLVPTAAQGVALSFEEVDQIQDRPAQRNRTEQCLKSLTLNGMNKVRSFLKTETYSGTNDPRCISTVETSHTLRFSRFTYAFKRDCLKTVPWYSPGLQPEEICHRLTDLAQGGTILKDFARFDGTLSEWMHKHVVTPAYVRWCQFSERPELAACLKAECNLGASTANGVPYKSFYERKSGSPITTDGNTIINAFQSYSALRLNGCSADEAWNLLGLYCGDDGVDRKIPGLEEHFKQTSADLGLTIELETTNKGEPIAYCGRIFLDPTTTMDSFQDPWRTLAKLHLSASPDSVDANIALRNRAAGYLVTDAETPIIGVWCRKVRELLGDVVNEKLTHEEAHKMNTGPWPQQSRCHIMHAFCEYTSLTSVEVSQIEDAISAAQTIEDLPESIIENGHTVRHKMEAVVGHDILGPRTPPSIEQSSPCPSAPTTLPTLNKPPSNGEGNSAATSDKQSSPRVNAPSTTPISGSSSSRIPRRKPTKSSGNSSSQSAGHQTTRANIQNATIHTKSDPRYTRDNSSSAASSSTAQTTQNEETKELKKRRRRPRHAKHAADVRPRPRLS</sequence>
<comment type="similarity">
    <text evidence="1">Belongs to the nodaviridae RNA polymerase family.</text>
</comment>
<dbReference type="SUPFAM" id="SSF50494">
    <property type="entry name" value="Trypsin-like serine proteases"/>
    <property type="match status" value="1"/>
</dbReference>
<keyword evidence="5" id="KW-0808">Transferase</keyword>
<dbReference type="PROSITE" id="PS50507">
    <property type="entry name" value="RDRP_SSRNA_POS"/>
    <property type="match status" value="1"/>
</dbReference>
<feature type="compositionally biased region" description="Low complexity" evidence="13">
    <location>
        <begin position="2591"/>
        <end position="2600"/>
    </location>
</feature>
<keyword evidence="6" id="KW-0548">Nucleotidyltransferase</keyword>
<dbReference type="GO" id="GO:0003723">
    <property type="term" value="F:RNA binding"/>
    <property type="evidence" value="ECO:0007669"/>
    <property type="project" value="InterPro"/>
</dbReference>
<feature type="compositionally biased region" description="Basic and acidic residues" evidence="13">
    <location>
        <begin position="2660"/>
        <end position="2671"/>
    </location>
</feature>
<dbReference type="GO" id="GO:0005524">
    <property type="term" value="F:ATP binding"/>
    <property type="evidence" value="ECO:0007669"/>
    <property type="project" value="UniProtKB-KW"/>
</dbReference>
<dbReference type="InterPro" id="IPR001205">
    <property type="entry name" value="RNA-dir_pol_C"/>
</dbReference>
<evidence type="ECO:0000256" key="2">
    <source>
        <dbReference type="ARBA" id="ARBA00022412"/>
    </source>
</evidence>
<dbReference type="CDD" id="cd23173">
    <property type="entry name" value="ps-ssRNAv_Nodaviridae_RdRp"/>
    <property type="match status" value="1"/>
</dbReference>
<dbReference type="InterPro" id="IPR000605">
    <property type="entry name" value="Helicase_SF3_ssDNA/RNA_vir"/>
</dbReference>
<feature type="compositionally biased region" description="Low complexity" evidence="13">
    <location>
        <begin position="2571"/>
        <end position="2583"/>
    </location>
</feature>
<evidence type="ECO:0000259" key="14">
    <source>
        <dbReference type="PROSITE" id="PS50507"/>
    </source>
</evidence>
<evidence type="ECO:0000256" key="13">
    <source>
        <dbReference type="SAM" id="MobiDB-lite"/>
    </source>
</evidence>
<reference evidence="17" key="1">
    <citation type="submission" date="2020-01" db="EMBL/GenBank/DDBJ databases">
        <title>Viral genomes from wild and zoo birds in China.</title>
        <authorList>
            <person name="Zhao M."/>
            <person name="Shan L.T."/>
            <person name="Yang X.S."/>
            <person name="Zhang W."/>
        </authorList>
    </citation>
    <scope>NUCLEOTIDE SEQUENCE</scope>
    <source>
        <strain evidence="17">Plw155shi3</strain>
    </source>
</reference>
<dbReference type="Pfam" id="PF00910">
    <property type="entry name" value="RNA_helicase"/>
    <property type="match status" value="1"/>
</dbReference>
<keyword evidence="4" id="KW-0645">Protease</keyword>
<dbReference type="InterPro" id="IPR007094">
    <property type="entry name" value="RNA-dir_pol_PSvirus"/>
</dbReference>
<dbReference type="InterPro" id="IPR043502">
    <property type="entry name" value="DNA/RNA_pol_sf"/>
</dbReference>
<evidence type="ECO:0000256" key="6">
    <source>
        <dbReference type="ARBA" id="ARBA00022695"/>
    </source>
</evidence>
<evidence type="ECO:0000256" key="12">
    <source>
        <dbReference type="ARBA" id="ARBA00032757"/>
    </source>
</evidence>
<evidence type="ECO:0000256" key="11">
    <source>
        <dbReference type="ARBA" id="ARBA00022953"/>
    </source>
</evidence>
<keyword evidence="11" id="KW-0693">Viral RNA replication</keyword>